<accession>A0A1I4B4L8</accession>
<dbReference type="PANTHER" id="PTHR42929:SF3">
    <property type="entry name" value="PUTRESCINE TRANSPORT SYSTEM PERMEASE PROTEIN POTH"/>
    <property type="match status" value="1"/>
</dbReference>
<feature type="transmembrane region" description="Helical" evidence="8">
    <location>
        <begin position="192"/>
        <end position="214"/>
    </location>
</feature>
<evidence type="ECO:0000256" key="2">
    <source>
        <dbReference type="ARBA" id="ARBA00007069"/>
    </source>
</evidence>
<feature type="transmembrane region" description="Helical" evidence="8">
    <location>
        <begin position="291"/>
        <end position="312"/>
    </location>
</feature>
<dbReference type="GO" id="GO:0005886">
    <property type="term" value="C:plasma membrane"/>
    <property type="evidence" value="ECO:0007669"/>
    <property type="project" value="UniProtKB-SubCell"/>
</dbReference>
<dbReference type="RefSeq" id="WP_149761216.1">
    <property type="nucleotide sequence ID" value="NZ_BSPE01000078.1"/>
</dbReference>
<protein>
    <submittedName>
        <fullName evidence="10">Putrescine transport system permease protein</fullName>
    </submittedName>
</protein>
<organism evidence="10 11">
    <name type="scientific">Neomesorhizobium albiziae</name>
    <dbReference type="NCBI Taxonomy" id="335020"/>
    <lineage>
        <taxon>Bacteria</taxon>
        <taxon>Pseudomonadati</taxon>
        <taxon>Pseudomonadota</taxon>
        <taxon>Alphaproteobacteria</taxon>
        <taxon>Hyphomicrobiales</taxon>
        <taxon>Phyllobacteriaceae</taxon>
        <taxon>Neomesorhizobium</taxon>
    </lineage>
</organism>
<feature type="transmembrane region" description="Helical" evidence="8">
    <location>
        <begin position="105"/>
        <end position="129"/>
    </location>
</feature>
<evidence type="ECO:0000256" key="4">
    <source>
        <dbReference type="ARBA" id="ARBA00022475"/>
    </source>
</evidence>
<comment type="subcellular location">
    <subcellularLocation>
        <location evidence="1 8">Cell membrane</location>
        <topology evidence="1 8">Multi-pass membrane protein</topology>
    </subcellularLocation>
</comment>
<feature type="domain" description="ABC transmembrane type-1" evidence="9">
    <location>
        <begin position="106"/>
        <end position="312"/>
    </location>
</feature>
<feature type="transmembrane region" description="Helical" evidence="8">
    <location>
        <begin position="235"/>
        <end position="260"/>
    </location>
</feature>
<dbReference type="InterPro" id="IPR000515">
    <property type="entry name" value="MetI-like"/>
</dbReference>
<gene>
    <name evidence="10" type="ORF">SAMN04488498_109189</name>
</gene>
<dbReference type="GO" id="GO:0055085">
    <property type="term" value="P:transmembrane transport"/>
    <property type="evidence" value="ECO:0007669"/>
    <property type="project" value="InterPro"/>
</dbReference>
<evidence type="ECO:0000313" key="10">
    <source>
        <dbReference type="EMBL" id="SFK63654.1"/>
    </source>
</evidence>
<dbReference type="CDD" id="cd06261">
    <property type="entry name" value="TM_PBP2"/>
    <property type="match status" value="1"/>
</dbReference>
<keyword evidence="3 8" id="KW-0813">Transport</keyword>
<comment type="similarity">
    <text evidence="2">Belongs to the binding-protein-dependent transport system permease family. CysTW subfamily.</text>
</comment>
<evidence type="ECO:0000256" key="8">
    <source>
        <dbReference type="RuleBase" id="RU363032"/>
    </source>
</evidence>
<evidence type="ECO:0000256" key="5">
    <source>
        <dbReference type="ARBA" id="ARBA00022692"/>
    </source>
</evidence>
<evidence type="ECO:0000256" key="7">
    <source>
        <dbReference type="ARBA" id="ARBA00023136"/>
    </source>
</evidence>
<name>A0A1I4B4L8_9HYPH</name>
<proteinExistence type="inferred from homology"/>
<keyword evidence="6 8" id="KW-1133">Transmembrane helix</keyword>
<dbReference type="PANTHER" id="PTHR42929">
    <property type="entry name" value="INNER MEMBRANE ABC TRANSPORTER PERMEASE PROTEIN YDCU-RELATED-RELATED"/>
    <property type="match status" value="1"/>
</dbReference>
<dbReference type="Gene3D" id="1.10.3720.10">
    <property type="entry name" value="MetI-like"/>
    <property type="match status" value="1"/>
</dbReference>
<dbReference type="OrthoDB" id="9807047at2"/>
<keyword evidence="7 8" id="KW-0472">Membrane</keyword>
<dbReference type="EMBL" id="FOSL01000009">
    <property type="protein sequence ID" value="SFK63654.1"/>
    <property type="molecule type" value="Genomic_DNA"/>
</dbReference>
<reference evidence="10 11" key="1">
    <citation type="submission" date="2016-10" db="EMBL/GenBank/DDBJ databases">
        <authorList>
            <person name="Varghese N."/>
            <person name="Submissions S."/>
        </authorList>
    </citation>
    <scope>NUCLEOTIDE SEQUENCE [LARGE SCALE GENOMIC DNA]</scope>
    <source>
        <strain evidence="10 11">DSM 21822</strain>
    </source>
</reference>
<dbReference type="Proteomes" id="UP000323300">
    <property type="component" value="Unassembled WGS sequence"/>
</dbReference>
<dbReference type="AlphaFoldDB" id="A0A1I4B4L8"/>
<keyword evidence="4" id="KW-1003">Cell membrane</keyword>
<dbReference type="PROSITE" id="PS50928">
    <property type="entry name" value="ABC_TM1"/>
    <property type="match status" value="1"/>
</dbReference>
<evidence type="ECO:0000313" key="11">
    <source>
        <dbReference type="Proteomes" id="UP000323300"/>
    </source>
</evidence>
<feature type="transmembrane region" description="Helical" evidence="8">
    <location>
        <begin position="141"/>
        <end position="162"/>
    </location>
</feature>
<dbReference type="Pfam" id="PF00528">
    <property type="entry name" value="BPD_transp_1"/>
    <property type="match status" value="1"/>
</dbReference>
<feature type="transmembrane region" description="Helical" evidence="8">
    <location>
        <begin position="33"/>
        <end position="58"/>
    </location>
</feature>
<keyword evidence="11" id="KW-1185">Reference proteome</keyword>
<dbReference type="InterPro" id="IPR035906">
    <property type="entry name" value="MetI-like_sf"/>
</dbReference>
<evidence type="ECO:0000256" key="1">
    <source>
        <dbReference type="ARBA" id="ARBA00004651"/>
    </source>
</evidence>
<evidence type="ECO:0000256" key="6">
    <source>
        <dbReference type="ARBA" id="ARBA00022989"/>
    </source>
</evidence>
<dbReference type="SUPFAM" id="SSF161098">
    <property type="entry name" value="MetI-like"/>
    <property type="match status" value="1"/>
</dbReference>
<evidence type="ECO:0000259" key="9">
    <source>
        <dbReference type="PROSITE" id="PS50928"/>
    </source>
</evidence>
<keyword evidence="5 8" id="KW-0812">Transmembrane</keyword>
<evidence type="ECO:0000256" key="3">
    <source>
        <dbReference type="ARBA" id="ARBA00022448"/>
    </source>
</evidence>
<sequence>MTNVAVQAGALDVGSQANRSALGRAVSAVTSRLVIIVPYLWLLVFFLIPFIIVFKISLSQTAIAMPPYTPVMGLGDGISGLFNQLRELGIDNYIWLTEDPLYFNAYVSSVVIAGISTFLALLVGFPIAYGMARAPATIRPTLLMLVILPFWTSFLIRVYAWIGILKPEGLLNQFLLATGVIDEPLVILNTHAAIFIGIVYSYLPFMILPLYSTLEKMDFSLIEAAQDLGCTPIGAFWKITFPLALPGVVAGCMLVFIPAVGEFVIPDLLGGSQTLMIGKTLWNEFFANRDWPVSSAVAVILLLLLVVPIMIFQSAQARAQEQGR</sequence>